<feature type="compositionally biased region" description="Gly residues" evidence="1">
    <location>
        <begin position="503"/>
        <end position="512"/>
    </location>
</feature>
<protein>
    <submittedName>
        <fullName evidence="3">Uncharacterized protein</fullName>
    </submittedName>
</protein>
<keyword evidence="2" id="KW-0812">Transmembrane</keyword>
<gene>
    <name evidence="3" type="ORF">E2C01_035607</name>
</gene>
<feature type="region of interest" description="Disordered" evidence="1">
    <location>
        <begin position="483"/>
        <end position="550"/>
    </location>
</feature>
<keyword evidence="2" id="KW-0472">Membrane</keyword>
<feature type="transmembrane region" description="Helical" evidence="2">
    <location>
        <begin position="20"/>
        <end position="37"/>
    </location>
</feature>
<feature type="compositionally biased region" description="Basic and acidic residues" evidence="1">
    <location>
        <begin position="530"/>
        <end position="545"/>
    </location>
</feature>
<sequence length="726" mass="75539">MFLVFLRYLSSSFTLQRGNVCVVFLAAVVVSVVVVYYRCAYVAVLAACAAPLNTRQFDAPSRASHATPRPAARPALAGSSSAAAPRAPGSGGVMSGALPGAGEAWQGSAEALLVAFESLLQEVEVEAPAGHAAPRTKWSSEELLASCQALLDDAREVVLIHQAPPSPATDHCPTPATPVPPRHQPLVQQPVATATSPAPRTGPRSSPLTSRACVGDLSAVPASLPSPAMAAVPPGCPAACSADCVPYYELHSQTTPGTVDSRDARVHSGARVSDSIVGQTASVTHVPVVFLAPAQPPPPPDTLLATGRSGSADVEGQCAARAACGKAEEQEGKAGVTDVLEAVALRCAAECRPLSSAVSCVCRKAARRLSEDEESLFSFRTCSSGEVESPGWCSASEGEADSDTESECSLAGFVPTTEDVWQWNPSYEESRRDRNDAAVPPDEDSDAGGLARGRCQQVVDAPPPPHPVLDIQALGRLAESLTRHAITRKRSPSAPSRRDRSGAAGGEAGPGEEGCASPSRPSTVLPVPDEPCRHPVPRDSAERQARLCHSSAEENLSAGTLGGDLVQEEEQQQQCAPHGSTVTSATSPAQSSDTVLLEVPHAATPTLTSPAVQQTSKAPPPECCHVVTHTAFRRQEQLDISLCAASIPPPCEEGGGGGSVGGEAQRIPTSPEASDIWCSYQSEALQTSVPVTYSSFPFILSYFLLHSFILSSFLSFLPTLAPPLRA</sequence>
<feature type="region of interest" description="Disordered" evidence="1">
    <location>
        <begin position="190"/>
        <end position="209"/>
    </location>
</feature>
<accession>A0A5B7F8T9</accession>
<dbReference type="AlphaFoldDB" id="A0A5B7F8T9"/>
<feature type="compositionally biased region" description="Low complexity" evidence="1">
    <location>
        <begin position="59"/>
        <end position="88"/>
    </location>
</feature>
<reference evidence="3 4" key="1">
    <citation type="submission" date="2019-05" db="EMBL/GenBank/DDBJ databases">
        <title>Another draft genome of Portunus trituberculatus and its Hox gene families provides insights of decapod evolution.</title>
        <authorList>
            <person name="Jeong J.-H."/>
            <person name="Song I."/>
            <person name="Kim S."/>
            <person name="Choi T."/>
            <person name="Kim D."/>
            <person name="Ryu S."/>
            <person name="Kim W."/>
        </authorList>
    </citation>
    <scope>NUCLEOTIDE SEQUENCE [LARGE SCALE GENOMIC DNA]</scope>
    <source>
        <tissue evidence="3">Muscle</tissue>
    </source>
</reference>
<keyword evidence="4" id="KW-1185">Reference proteome</keyword>
<feature type="region of interest" description="Disordered" evidence="1">
    <location>
        <begin position="426"/>
        <end position="450"/>
    </location>
</feature>
<proteinExistence type="predicted"/>
<feature type="compositionally biased region" description="Polar residues" evidence="1">
    <location>
        <begin position="572"/>
        <end position="593"/>
    </location>
</feature>
<dbReference type="EMBL" id="VSRR010005267">
    <property type="protein sequence ID" value="MPC41995.1"/>
    <property type="molecule type" value="Genomic_DNA"/>
</dbReference>
<evidence type="ECO:0000256" key="1">
    <source>
        <dbReference type="SAM" id="MobiDB-lite"/>
    </source>
</evidence>
<evidence type="ECO:0000313" key="3">
    <source>
        <dbReference type="EMBL" id="MPC41995.1"/>
    </source>
</evidence>
<evidence type="ECO:0000313" key="4">
    <source>
        <dbReference type="Proteomes" id="UP000324222"/>
    </source>
</evidence>
<keyword evidence="2" id="KW-1133">Transmembrane helix</keyword>
<feature type="region of interest" description="Disordered" evidence="1">
    <location>
        <begin position="59"/>
        <end position="89"/>
    </location>
</feature>
<comment type="caution">
    <text evidence="3">The sequence shown here is derived from an EMBL/GenBank/DDBJ whole genome shotgun (WGS) entry which is preliminary data.</text>
</comment>
<evidence type="ECO:0000256" key="2">
    <source>
        <dbReference type="SAM" id="Phobius"/>
    </source>
</evidence>
<dbReference type="Proteomes" id="UP000324222">
    <property type="component" value="Unassembled WGS sequence"/>
</dbReference>
<name>A0A5B7F8T9_PORTR</name>
<feature type="region of interest" description="Disordered" evidence="1">
    <location>
        <begin position="568"/>
        <end position="593"/>
    </location>
</feature>
<organism evidence="3 4">
    <name type="scientific">Portunus trituberculatus</name>
    <name type="common">Swimming crab</name>
    <name type="synonym">Neptunus trituberculatus</name>
    <dbReference type="NCBI Taxonomy" id="210409"/>
    <lineage>
        <taxon>Eukaryota</taxon>
        <taxon>Metazoa</taxon>
        <taxon>Ecdysozoa</taxon>
        <taxon>Arthropoda</taxon>
        <taxon>Crustacea</taxon>
        <taxon>Multicrustacea</taxon>
        <taxon>Malacostraca</taxon>
        <taxon>Eumalacostraca</taxon>
        <taxon>Eucarida</taxon>
        <taxon>Decapoda</taxon>
        <taxon>Pleocyemata</taxon>
        <taxon>Brachyura</taxon>
        <taxon>Eubrachyura</taxon>
        <taxon>Portunoidea</taxon>
        <taxon>Portunidae</taxon>
        <taxon>Portuninae</taxon>
        <taxon>Portunus</taxon>
    </lineage>
</organism>
<feature type="region of interest" description="Disordered" evidence="1">
    <location>
        <begin position="383"/>
        <end position="405"/>
    </location>
</feature>